<feature type="transmembrane region" description="Helical" evidence="2">
    <location>
        <begin position="697"/>
        <end position="715"/>
    </location>
</feature>
<proteinExistence type="predicted"/>
<reference evidence="3" key="1">
    <citation type="submission" date="2021-02" db="EMBL/GenBank/DDBJ databases">
        <authorList>
            <person name="Dougan E. K."/>
            <person name="Rhodes N."/>
            <person name="Thang M."/>
            <person name="Chan C."/>
        </authorList>
    </citation>
    <scope>NUCLEOTIDE SEQUENCE</scope>
</reference>
<organism evidence="3 4">
    <name type="scientific">Symbiodinium necroappetens</name>
    <dbReference type="NCBI Taxonomy" id="1628268"/>
    <lineage>
        <taxon>Eukaryota</taxon>
        <taxon>Sar</taxon>
        <taxon>Alveolata</taxon>
        <taxon>Dinophyceae</taxon>
        <taxon>Suessiales</taxon>
        <taxon>Symbiodiniaceae</taxon>
        <taxon>Symbiodinium</taxon>
    </lineage>
</organism>
<keyword evidence="2" id="KW-0812">Transmembrane</keyword>
<comment type="caution">
    <text evidence="3">The sequence shown here is derived from an EMBL/GenBank/DDBJ whole genome shotgun (WGS) entry which is preliminary data.</text>
</comment>
<accession>A0A812JJ03</accession>
<feature type="transmembrane region" description="Helical" evidence="2">
    <location>
        <begin position="572"/>
        <end position="597"/>
    </location>
</feature>
<feature type="region of interest" description="Disordered" evidence="1">
    <location>
        <begin position="307"/>
        <end position="349"/>
    </location>
</feature>
<name>A0A812JJ03_9DINO</name>
<feature type="region of interest" description="Disordered" evidence="1">
    <location>
        <begin position="67"/>
        <end position="86"/>
    </location>
</feature>
<feature type="compositionally biased region" description="Polar residues" evidence="1">
    <location>
        <begin position="75"/>
        <end position="85"/>
    </location>
</feature>
<dbReference type="EMBL" id="CAJNJA010006376">
    <property type="protein sequence ID" value="CAE7209473.1"/>
    <property type="molecule type" value="Genomic_DNA"/>
</dbReference>
<feature type="transmembrane region" description="Helical" evidence="2">
    <location>
        <begin position="609"/>
        <end position="630"/>
    </location>
</feature>
<evidence type="ECO:0000256" key="2">
    <source>
        <dbReference type="SAM" id="Phobius"/>
    </source>
</evidence>
<feature type="transmembrane region" description="Helical" evidence="2">
    <location>
        <begin position="721"/>
        <end position="744"/>
    </location>
</feature>
<gene>
    <name evidence="3" type="ORF">SNEC2469_LOCUS2027</name>
</gene>
<dbReference type="AlphaFoldDB" id="A0A812JJ03"/>
<feature type="transmembrane region" description="Helical" evidence="2">
    <location>
        <begin position="636"/>
        <end position="656"/>
    </location>
</feature>
<keyword evidence="4" id="KW-1185">Reference proteome</keyword>
<keyword evidence="2" id="KW-0472">Membrane</keyword>
<evidence type="ECO:0000313" key="4">
    <source>
        <dbReference type="Proteomes" id="UP000601435"/>
    </source>
</evidence>
<feature type="compositionally biased region" description="Basic and acidic residues" evidence="1">
    <location>
        <begin position="311"/>
        <end position="322"/>
    </location>
</feature>
<sequence length="869" mass="92954">MRGHSPLAEKRSGASSHVHRHVPLIVGSCVGSLLCHFACQSRGPRSHLLGLICFYSAGSVRPRVEEPFDEGGSVGPNTSATSVSKSGVAGVATKNASQVGTQPANRSQTFCDLVHYAIPELNNVSMVPDAVGEACDLLGLEAGQCRTTHSLWSCIPEEGACKCKWRPFCHGVDVVLKAAADQLACRPNLGYGTCQCWAFGECPSQSGSWRCSRSAQATYTAQDEWQLHEADFLSFSFAGGRTSRRDASQKDTRRLKLEEDLLRAGSCHCKQETVQIPLPLSPLEEEALMKDALRPLSFPLQNATAAGIPIENKESDKDDSGKTRLALTINPKKDLKEPSNQPTGKPSRTSSVAFGLAMLAGPPVHGGEVGGDIPEHCAARCRKHATGRCNRSPSGHHGRSCHLQQASCCGLASGGTRASAHRLLQLGDAIGFLAGKECVALGIRSWSQALVLRHAPHDAAVVVVLLMVLMKINVTLGETRSQATVVYLLERFAVSNEHRVAVIEEHHSRTSVLTTAHIIIDGLKGQGAFPTAAALACRKLGSVSVQQLLYPFRVCLPYESLHYPPFCACSGLASGLLLASEPFGGMFGVLLVGAYMLRIFGYWELGTAAGLVSGPALASFLATGPWAQILPGPGEAMAVCIAMLACCLMVAIFLFFPSTSDLCEDGAVGARPLSGAALTDRAWTVQLTLSGSTIVRLLLRLAWEAAAAIVLATHFCLGHKMSGYGITVTFALYMAAQSIFVMYCENFSDHTLIRSCEFLEMIGLVLMFRVPSDVETTLMEDVMGASAFIRLAQFLFGSALFYTGNCLTSAPLSSWATKFGPGSESVMFFAHLAIQCGVFAGGLLSRVFTSMDPHQNMIVVAWHSQLSSW</sequence>
<keyword evidence="2" id="KW-1133">Transmembrane helix</keyword>
<evidence type="ECO:0000256" key="1">
    <source>
        <dbReference type="SAM" id="MobiDB-lite"/>
    </source>
</evidence>
<dbReference type="Proteomes" id="UP000601435">
    <property type="component" value="Unassembled WGS sequence"/>
</dbReference>
<evidence type="ECO:0000313" key="3">
    <source>
        <dbReference type="EMBL" id="CAE7209473.1"/>
    </source>
</evidence>
<feature type="compositionally biased region" description="Polar residues" evidence="1">
    <location>
        <begin position="338"/>
        <end position="349"/>
    </location>
</feature>
<feature type="transmembrane region" description="Helical" evidence="2">
    <location>
        <begin position="825"/>
        <end position="844"/>
    </location>
</feature>
<protein>
    <submittedName>
        <fullName evidence="3">Uncharacterized protein</fullName>
    </submittedName>
</protein>